<dbReference type="PANTHER" id="PTHR31179">
    <property type="entry name" value="RAB GTPASE-BINDING EFFECTOR PROTEIN"/>
    <property type="match status" value="1"/>
</dbReference>
<dbReference type="GO" id="GO:0008083">
    <property type="term" value="F:growth factor activity"/>
    <property type="evidence" value="ECO:0007669"/>
    <property type="project" value="InterPro"/>
</dbReference>
<accession>A0A3Q3A7F8</accession>
<dbReference type="RefSeq" id="XP_017283601.1">
    <property type="nucleotide sequence ID" value="XM_017428112.3"/>
</dbReference>
<comment type="function">
    <text evidence="16">Plays a role in membrane trafficking and in homotypic early endosome fusion. Participates in arteriogenesis by regulating vascular endothelial growth factor receptor 2/VEGFR2 cell surface expression and endosomal trafficking. By interacting with SDCCAG8, localizes to centrosomes and plays a critical role in ciliogenesis.</text>
</comment>
<dbReference type="OMA" id="XAHEDSE"/>
<dbReference type="InterPro" id="IPR018514">
    <property type="entry name" value="Rabaptin_CC"/>
</dbReference>
<dbReference type="GO" id="GO:0005769">
    <property type="term" value="C:early endosome"/>
    <property type="evidence" value="ECO:0007669"/>
    <property type="project" value="UniProtKB-SubCell"/>
</dbReference>
<proteinExistence type="inferred from homology"/>
<evidence type="ECO:0000256" key="16">
    <source>
        <dbReference type="ARBA" id="ARBA00045310"/>
    </source>
</evidence>
<dbReference type="Proteomes" id="UP000264800">
    <property type="component" value="Unplaced"/>
</dbReference>
<evidence type="ECO:0000259" key="19">
    <source>
        <dbReference type="Pfam" id="PF03528"/>
    </source>
</evidence>
<sequence length="464" mass="51341">MSSRKEDPEVSLQAQLAECQAQAEHWQAVATICELNKQEELEDLQKQYDQEIQSLQEALRETAAQYEARIAVLQSQPSDWRRSSGKSKKSNRKGRVDPEVSANDSLTSGVNSSMEDEASSPADRAQSRPAELEAAEGEGAALSTEGYFSLQHCDSASLSSFTLDTPSLPRKLLGQEDTESLVSTGTLVPEAIYLPPAGHRLVTHSDWDALNAQLSELRGEVSRLQAEKEELERELDTQTNHTHQQVSTLQSQVQASEALLQDLQKSFSQSQNAVQSRLAELSLSQRKMCSELSKLKGDEAAEDLPDTGSSFSATLHGAHCEERLRIEIVNLREQLDTRAEENEVLEVQLSTLRTETEKIQSELVACRTEVDGLRVALTHLQNTNKTLSSEKATLNQKCLELRSQVISLRSQLDTSQAVQRDFVQLSQSLQVKMELVRQAESLEQVQEILEGDASEADSQPADAS</sequence>
<dbReference type="SUPFAM" id="SSF103652">
    <property type="entry name" value="G protein-binding domain"/>
    <property type="match status" value="2"/>
</dbReference>
<feature type="domain" description="Rabaptin coiled-coil" evidence="19">
    <location>
        <begin position="10"/>
        <end position="88"/>
    </location>
</feature>
<keyword evidence="14" id="KW-0206">Cytoskeleton</keyword>
<dbReference type="GeneTree" id="ENSGT00530000063743"/>
<evidence type="ECO:0000256" key="8">
    <source>
        <dbReference type="ARBA" id="ARBA00022553"/>
    </source>
</evidence>
<dbReference type="STRING" id="37003.ENSKMAP00000012383"/>
<dbReference type="KEGG" id="kmr:108242949"/>
<keyword evidence="7" id="KW-0963">Cytoplasm</keyword>
<organism evidence="21 22">
    <name type="scientific">Kryptolebias marmoratus</name>
    <name type="common">Mangrove killifish</name>
    <name type="synonym">Rivulus marmoratus</name>
    <dbReference type="NCBI Taxonomy" id="37003"/>
    <lineage>
        <taxon>Eukaryota</taxon>
        <taxon>Metazoa</taxon>
        <taxon>Chordata</taxon>
        <taxon>Craniata</taxon>
        <taxon>Vertebrata</taxon>
        <taxon>Euteleostomi</taxon>
        <taxon>Actinopterygii</taxon>
        <taxon>Neopterygii</taxon>
        <taxon>Teleostei</taxon>
        <taxon>Neoteleostei</taxon>
        <taxon>Acanthomorphata</taxon>
        <taxon>Ovalentaria</taxon>
        <taxon>Atherinomorphae</taxon>
        <taxon>Cyprinodontiformes</taxon>
        <taxon>Rivulidae</taxon>
        <taxon>Kryptolebias</taxon>
    </lineage>
</organism>
<keyword evidence="12" id="KW-0653">Protein transport</keyword>
<keyword evidence="22" id="KW-1185">Reference proteome</keyword>
<dbReference type="InterPro" id="IPR015390">
    <property type="entry name" value="Rabaptin_Rab5-bd_dom"/>
</dbReference>
<keyword evidence="9" id="KW-0254">Endocytosis</keyword>
<dbReference type="PANTHER" id="PTHR31179:SF6">
    <property type="entry name" value="RAB GTPASE-BINDING EFFECTOR PROTEIN 2"/>
    <property type="match status" value="1"/>
</dbReference>
<name>A0A3Q3A7F8_KRYMA</name>
<evidence type="ECO:0000256" key="13">
    <source>
        <dbReference type="ARBA" id="ARBA00023054"/>
    </source>
</evidence>
<keyword evidence="8" id="KW-0597">Phosphoprotein</keyword>
<keyword evidence="10" id="KW-0967">Endosome</keyword>
<evidence type="ECO:0000256" key="12">
    <source>
        <dbReference type="ARBA" id="ARBA00022927"/>
    </source>
</evidence>
<keyword evidence="11" id="KW-0970">Cilium biogenesis/degradation</keyword>
<evidence type="ECO:0000256" key="9">
    <source>
        <dbReference type="ARBA" id="ARBA00022583"/>
    </source>
</evidence>
<dbReference type="Pfam" id="PF03528">
    <property type="entry name" value="Rabaptin"/>
    <property type="match status" value="1"/>
</dbReference>
<dbReference type="GO" id="GO:0030030">
    <property type="term" value="P:cell projection organization"/>
    <property type="evidence" value="ECO:0007669"/>
    <property type="project" value="UniProtKB-KW"/>
</dbReference>
<keyword evidence="15" id="KW-0966">Cell projection</keyword>
<evidence type="ECO:0000256" key="17">
    <source>
        <dbReference type="SAM" id="Coils"/>
    </source>
</evidence>
<evidence type="ECO:0000259" key="20">
    <source>
        <dbReference type="Pfam" id="PF09311"/>
    </source>
</evidence>
<evidence type="ECO:0000256" key="5">
    <source>
        <dbReference type="ARBA" id="ARBA00019765"/>
    </source>
</evidence>
<dbReference type="Ensembl" id="ENSKMAT00000012568.1">
    <property type="protein sequence ID" value="ENSKMAP00000012383.1"/>
    <property type="gene ID" value="ENSKMAG00000009303.1"/>
</dbReference>
<dbReference type="GO" id="GO:0015031">
    <property type="term" value="P:protein transport"/>
    <property type="evidence" value="ECO:0007669"/>
    <property type="project" value="UniProtKB-KW"/>
</dbReference>
<reference evidence="21" key="1">
    <citation type="submission" date="2025-08" db="UniProtKB">
        <authorList>
            <consortium name="Ensembl"/>
        </authorList>
    </citation>
    <scope>IDENTIFICATION</scope>
</reference>
<feature type="compositionally biased region" description="Polar residues" evidence="18">
    <location>
        <begin position="102"/>
        <end position="113"/>
    </location>
</feature>
<dbReference type="GeneID" id="108242949"/>
<dbReference type="Pfam" id="PF09311">
    <property type="entry name" value="Rab5-bind"/>
    <property type="match status" value="2"/>
</dbReference>
<evidence type="ECO:0000313" key="21">
    <source>
        <dbReference type="Ensembl" id="ENSKMAP00000012383.1"/>
    </source>
</evidence>
<keyword evidence="13 17" id="KW-0175">Coiled coil</keyword>
<feature type="domain" description="Rabaptin GTPase-Rab5 binding" evidence="20">
    <location>
        <begin position="319"/>
        <end position="440"/>
    </location>
</feature>
<dbReference type="InterPro" id="IPR003914">
    <property type="entry name" value="Rabaptin"/>
</dbReference>
<feature type="domain" description="Rabaptin GTPase-Rab5 binding" evidence="20">
    <location>
        <begin position="214"/>
        <end position="298"/>
    </location>
</feature>
<dbReference type="GO" id="GO:0006897">
    <property type="term" value="P:endocytosis"/>
    <property type="evidence" value="ECO:0007669"/>
    <property type="project" value="UniProtKB-KW"/>
</dbReference>
<comment type="subcellular location">
    <subcellularLocation>
        <location evidence="1">Cytoplasm</location>
        <location evidence="1">Cytoskeleton</location>
        <location evidence="1">Cilium basal body</location>
    </subcellularLocation>
    <subcellularLocation>
        <location evidence="2">Cytoplasm</location>
        <location evidence="2">Cytoskeleton</location>
        <location evidence="2">Microtubule organizing center</location>
        <location evidence="2">Centrosome</location>
    </subcellularLocation>
    <subcellularLocation>
        <location evidence="3">Early endosome</location>
    </subcellularLocation>
</comment>
<evidence type="ECO:0000256" key="10">
    <source>
        <dbReference type="ARBA" id="ARBA00022753"/>
    </source>
</evidence>
<evidence type="ECO:0000256" key="18">
    <source>
        <dbReference type="SAM" id="MobiDB-lite"/>
    </source>
</evidence>
<keyword evidence="6" id="KW-0813">Transport</keyword>
<evidence type="ECO:0000313" key="22">
    <source>
        <dbReference type="Proteomes" id="UP000264800"/>
    </source>
</evidence>
<feature type="compositionally biased region" description="Basic residues" evidence="18">
    <location>
        <begin position="83"/>
        <end position="93"/>
    </location>
</feature>
<dbReference type="Gene3D" id="1.20.5.730">
    <property type="entry name" value="Single helix bin"/>
    <property type="match status" value="1"/>
</dbReference>
<dbReference type="CTD" id="79874"/>
<comment type="similarity">
    <text evidence="4">Belongs to the rabaptin family.</text>
</comment>
<evidence type="ECO:0000256" key="1">
    <source>
        <dbReference type="ARBA" id="ARBA00004120"/>
    </source>
</evidence>
<evidence type="ECO:0000256" key="11">
    <source>
        <dbReference type="ARBA" id="ARBA00022794"/>
    </source>
</evidence>
<dbReference type="GO" id="GO:0005096">
    <property type="term" value="F:GTPase activator activity"/>
    <property type="evidence" value="ECO:0007669"/>
    <property type="project" value="InterPro"/>
</dbReference>
<evidence type="ECO:0000256" key="4">
    <source>
        <dbReference type="ARBA" id="ARBA00006603"/>
    </source>
</evidence>
<evidence type="ECO:0000256" key="6">
    <source>
        <dbReference type="ARBA" id="ARBA00022448"/>
    </source>
</evidence>
<dbReference type="AlphaFoldDB" id="A0A3Q3A7F8"/>
<dbReference type="OrthoDB" id="79940at2759"/>
<feature type="compositionally biased region" description="Polar residues" evidence="18">
    <location>
        <begin position="237"/>
        <end position="250"/>
    </location>
</feature>
<dbReference type="Gene3D" id="1.20.5.340">
    <property type="match status" value="1"/>
</dbReference>
<evidence type="ECO:0000256" key="14">
    <source>
        <dbReference type="ARBA" id="ARBA00023212"/>
    </source>
</evidence>
<reference evidence="21" key="2">
    <citation type="submission" date="2025-09" db="UniProtKB">
        <authorList>
            <consortium name="Ensembl"/>
        </authorList>
    </citation>
    <scope>IDENTIFICATION</scope>
</reference>
<protein>
    <recommendedName>
        <fullName evidence="5">Rab GTPase-binding effector protein 2</fullName>
    </recommendedName>
</protein>
<evidence type="ECO:0000256" key="15">
    <source>
        <dbReference type="ARBA" id="ARBA00023273"/>
    </source>
</evidence>
<evidence type="ECO:0000256" key="7">
    <source>
        <dbReference type="ARBA" id="ARBA00022490"/>
    </source>
</evidence>
<evidence type="ECO:0000256" key="2">
    <source>
        <dbReference type="ARBA" id="ARBA00004300"/>
    </source>
</evidence>
<feature type="coiled-coil region" evidence="17">
    <location>
        <begin position="321"/>
        <end position="404"/>
    </location>
</feature>
<dbReference type="GO" id="GO:0005813">
    <property type="term" value="C:centrosome"/>
    <property type="evidence" value="ECO:0007669"/>
    <property type="project" value="UniProtKB-SubCell"/>
</dbReference>
<evidence type="ECO:0000256" key="3">
    <source>
        <dbReference type="ARBA" id="ARBA00004412"/>
    </source>
</evidence>
<feature type="region of interest" description="Disordered" evidence="18">
    <location>
        <begin position="231"/>
        <end position="250"/>
    </location>
</feature>
<feature type="region of interest" description="Disordered" evidence="18">
    <location>
        <begin position="74"/>
        <end position="139"/>
    </location>
</feature>